<evidence type="ECO:0000313" key="2">
    <source>
        <dbReference type="Proteomes" id="UP001235064"/>
    </source>
</evidence>
<comment type="caution">
    <text evidence="1">The sequence shown here is derived from an EMBL/GenBank/DDBJ whole genome shotgun (WGS) entry which is preliminary data.</text>
</comment>
<keyword evidence="2" id="KW-1185">Reference proteome</keyword>
<name>A0ABT7MWL5_9MICO</name>
<gene>
    <name evidence="1" type="ORF">QSV35_05855</name>
</gene>
<dbReference type="RefSeq" id="WP_286287610.1">
    <property type="nucleotide sequence ID" value="NZ_JASXSZ010000001.1"/>
</dbReference>
<evidence type="ECO:0000313" key="1">
    <source>
        <dbReference type="EMBL" id="MDL9978846.1"/>
    </source>
</evidence>
<dbReference type="Proteomes" id="UP001235064">
    <property type="component" value="Unassembled WGS sequence"/>
</dbReference>
<protein>
    <recommendedName>
        <fullName evidence="3">Phage gp6-like head-tail connector protein</fullName>
    </recommendedName>
</protein>
<proteinExistence type="predicted"/>
<evidence type="ECO:0008006" key="3">
    <source>
        <dbReference type="Google" id="ProtNLM"/>
    </source>
</evidence>
<reference evidence="1 2" key="1">
    <citation type="submission" date="2023-06" db="EMBL/GenBank/DDBJ databases">
        <title>Microbacterium sp. nov., isolated from a waste landfill.</title>
        <authorList>
            <person name="Wen W."/>
        </authorList>
    </citation>
    <scope>NUCLEOTIDE SEQUENCE [LARGE SCALE GENOMIC DNA]</scope>
    <source>
        <strain evidence="1 2">ASV49</strain>
    </source>
</reference>
<accession>A0ABT7MWL5</accession>
<sequence length="116" mass="12443">MPTHWLDPTTPADLDTIEVLWPEAGQIMNVDALVLILASARNECVAFAPTLAAGEAMPEGWPVAQVMQARNKYNAALAAGSPDGTFDGSSYGLTAHPLDWQVMQLLRPRRAMGAIV</sequence>
<organism evidence="1 2">
    <name type="scientific">Microbacterium candidum</name>
    <dbReference type="NCBI Taxonomy" id="3041922"/>
    <lineage>
        <taxon>Bacteria</taxon>
        <taxon>Bacillati</taxon>
        <taxon>Actinomycetota</taxon>
        <taxon>Actinomycetes</taxon>
        <taxon>Micrococcales</taxon>
        <taxon>Microbacteriaceae</taxon>
        <taxon>Microbacterium</taxon>
    </lineage>
</organism>
<dbReference type="EMBL" id="JASXSZ010000001">
    <property type="protein sequence ID" value="MDL9978846.1"/>
    <property type="molecule type" value="Genomic_DNA"/>
</dbReference>